<dbReference type="PROSITE" id="PS50262">
    <property type="entry name" value="G_PROTEIN_RECEP_F1_2"/>
    <property type="match status" value="1"/>
</dbReference>
<evidence type="ECO:0000313" key="10">
    <source>
        <dbReference type="EMBL" id="KAK0066133.1"/>
    </source>
</evidence>
<proteinExistence type="predicted"/>
<feature type="domain" description="Protein kinase" evidence="8">
    <location>
        <begin position="881"/>
        <end position="1221"/>
    </location>
</feature>
<dbReference type="EMBL" id="JASAOG010000011">
    <property type="protein sequence ID" value="KAK0066133.1"/>
    <property type="molecule type" value="Genomic_DNA"/>
</dbReference>
<evidence type="ECO:0000259" key="8">
    <source>
        <dbReference type="PROSITE" id="PS50011"/>
    </source>
</evidence>
<keyword evidence="5 7" id="KW-1133">Transmembrane helix</keyword>
<feature type="transmembrane region" description="Helical" evidence="7">
    <location>
        <begin position="29"/>
        <end position="56"/>
    </location>
</feature>
<dbReference type="Pfam" id="PF00001">
    <property type="entry name" value="7tm_1"/>
    <property type="match status" value="1"/>
</dbReference>
<keyword evidence="10" id="KW-0418">Kinase</keyword>
<dbReference type="SUPFAM" id="SSF81321">
    <property type="entry name" value="Family A G protein-coupled receptor-like"/>
    <property type="match status" value="1"/>
</dbReference>
<dbReference type="InterPro" id="IPR050198">
    <property type="entry name" value="Non-receptor_tyrosine_kinases"/>
</dbReference>
<evidence type="ECO:0000256" key="6">
    <source>
        <dbReference type="ARBA" id="ARBA00023136"/>
    </source>
</evidence>
<comment type="caution">
    <text evidence="10">The sequence shown here is derived from an EMBL/GenBank/DDBJ whole genome shotgun (WGS) entry which is preliminary data.</text>
</comment>
<dbReference type="GO" id="GO:0004672">
    <property type="term" value="F:protein kinase activity"/>
    <property type="evidence" value="ECO:0007669"/>
    <property type="project" value="InterPro"/>
</dbReference>
<dbReference type="PANTHER" id="PTHR24418">
    <property type="entry name" value="TYROSINE-PROTEIN KINASE"/>
    <property type="match status" value="1"/>
</dbReference>
<feature type="domain" description="G-protein coupled receptors family 1 profile" evidence="9">
    <location>
        <begin position="47"/>
        <end position="249"/>
    </location>
</feature>
<accession>A0AAD8C4J8</accession>
<sequence>MEALNSSVCANVSMDLSESSIKFTSNRHLLVTVATVMCLVAAFIVSSNIFIVYVFVNHRQRSNHVSRINVPGSFSVVRETLLVSISFVHMFIAAFCLPLTIVQVVSNGRWTLGFTLCRVKIYADVVSEVIRIYHAVCLTLDSFTMLRFPLRHRMLKFKSGYGLAATVWIIPLALFLLTVSLGWDKEDIEDTLECLSQHKTCVTFLSKKVVLIMFPTSTVMLLSILVVLSVLVAIQTHKRGQRRKRKIVKKNLNQSSSSNTLTCVDVPWNSLDSHETPVPNVISGICNPGNENNVYDHIQLSEASCQSLEINKRDTSSAIYSLTSAESDTADICTIANHRCSKDILDSMRATDRSNISSETSLKPSPEVKARPNRFKSGVAKLELLSKLLDAEGLKVFYESIVGSKVIDLEQKLTTSSLTILHKCPKFWNFIDKNKIDILLKEKKHLYQKVSCVYFDGISDPIVDDSSRLRFQDFFGDLYLQEIFTDSDLKTCVDNISALLRNEAKHSDTVVRLSAFSMPNNIASATFEDHIYVQELSQLIQLKRESRIDYYNKEEGQLIANDSEYANVRVYERVSEYDQKSILLFDFDRLSSLEELRTHINDVLKTSDSVKIQIKLKFLKYTVLPAIYDHEMIHGLCTLATCDNLDLQKHAHNFAERLLLKEKLDSSYSGISILVKLKTMLIESIELMSQDKTFDPNKKELIKRKCLLLYWVHLDIVLQARRQEDLGDVNLKLSRSQEQKEPIKMFFSSTNKFLSLSFDEARQFQKDVLLWNVQDETIIVGQKEYKQFYIIVDLLKQMFKIQNSGDRILNCLKNLESYLLTKTGIRRQYVSPLCTELIKQGTLQLLTYISNLEERCLKQNIAAICQKVLDILRICKRNGTLEITRTLRSLVFSPKKEVRSIALQFFDGKNEFQKSIELLFLEEVQEYFPALRIHHKLTPRTEHMNYWLNISGKFMKSKFRASVYIPLKENLITSNRTKFEDKKDLLKERHIKILCRLHHPNIVTLYAFNMDCMPKFYIQEQSSEENSKNLQQYLVNKSQNNNNVCTTKTLIQFLLDAAAAVNFCHDKDIILRDITAASFIVVNKNSVKLSKFRLAIDLAGKMQIKQNNIYYNQVPTRWSAPESLLRLIWSKLSDVWMFGMLMFEVLTHGVLPFSHIKLKDEDWLRHLSRSSTKVKHEGCLSAIQYDVILQCTDYDTTKRPTMSELVESLKIQFQHERSSFYWMKYPDLKSQEYKPSTQHRKGIPKSSVTEEQYQFYRSLSIDLKEYTTSDHLLSTASTDYLLIGTYSLILPSIDFTNVKLTGDIFIFDVTVHRQLDGNVLEMVLNKRLGKSTRDFKQLLLKIALLIDSMHKLKVILGSIRASQLYVHSISKEDFKIYPVSLAYLHYLETEQSLHKPTSPPLDDPVLVVRQHLTAHSPLRRVRPIFKHLLQGLKSAPEVLKKNLFSIKSDVFQWAVVALDLSGAREIKSSPGEASSTTDTLNFDTLERSFDLANVQKPKGMKEKLFQLVQKCLSKRRNLRPSMEEIIKKLSSEHEEARIIDNVTHHSNASASSNASFDLNVVNVSNDSLDKDHDSLLSSDSSTDTCEYVSDPGFTAVNGGTCDTTERVEDGGDSGFNETKVKVIATEDENSMRYVEIGNNYNHSNMDNVSSQHARYENDETSCTSNEGPEHSEAQLGIRGCLSLQNPAHNRRSQIMRPHQYPVSVAHTFLGYQYDNADYEAFDAKINFNYMNHLCKEDHYDTAYDLYTRQNNNIVQTTKNEQDAFYY</sequence>
<evidence type="ECO:0000256" key="1">
    <source>
        <dbReference type="ARBA" id="ARBA00004370"/>
    </source>
</evidence>
<keyword evidence="3" id="KW-0547">Nucleotide-binding</keyword>
<dbReference type="PROSITE" id="PS50011">
    <property type="entry name" value="PROTEIN_KINASE_DOM"/>
    <property type="match status" value="1"/>
</dbReference>
<comment type="subcellular location">
    <subcellularLocation>
        <location evidence="1">Membrane</location>
    </subcellularLocation>
</comment>
<keyword evidence="4" id="KW-0067">ATP-binding</keyword>
<evidence type="ECO:0000256" key="7">
    <source>
        <dbReference type="SAM" id="Phobius"/>
    </source>
</evidence>
<dbReference type="GO" id="GO:0004930">
    <property type="term" value="F:G protein-coupled receptor activity"/>
    <property type="evidence" value="ECO:0007669"/>
    <property type="project" value="InterPro"/>
</dbReference>
<feature type="transmembrane region" description="Helical" evidence="7">
    <location>
        <begin position="161"/>
        <end position="183"/>
    </location>
</feature>
<reference evidence="10" key="1">
    <citation type="journal article" date="2023" name="PLoS Negl. Trop. Dis.">
        <title>A genome sequence for Biomphalaria pfeifferi, the major vector snail for the human-infecting parasite Schistosoma mansoni.</title>
        <authorList>
            <person name="Bu L."/>
            <person name="Lu L."/>
            <person name="Laidemitt M.R."/>
            <person name="Zhang S.M."/>
            <person name="Mutuku M."/>
            <person name="Mkoji G."/>
            <person name="Steinauer M."/>
            <person name="Loker E.S."/>
        </authorList>
    </citation>
    <scope>NUCLEOTIDE SEQUENCE</scope>
    <source>
        <strain evidence="10">KasaAsao</strain>
    </source>
</reference>
<dbReference type="InterPro" id="IPR000719">
    <property type="entry name" value="Prot_kinase_dom"/>
</dbReference>
<evidence type="ECO:0000256" key="5">
    <source>
        <dbReference type="ARBA" id="ARBA00022989"/>
    </source>
</evidence>
<evidence type="ECO:0000313" key="11">
    <source>
        <dbReference type="Proteomes" id="UP001233172"/>
    </source>
</evidence>
<dbReference type="InterPro" id="IPR000276">
    <property type="entry name" value="GPCR_Rhodpsn"/>
</dbReference>
<organism evidence="10 11">
    <name type="scientific">Biomphalaria pfeifferi</name>
    <name type="common">Bloodfluke planorb</name>
    <name type="synonym">Freshwater snail</name>
    <dbReference type="NCBI Taxonomy" id="112525"/>
    <lineage>
        <taxon>Eukaryota</taxon>
        <taxon>Metazoa</taxon>
        <taxon>Spiralia</taxon>
        <taxon>Lophotrochozoa</taxon>
        <taxon>Mollusca</taxon>
        <taxon>Gastropoda</taxon>
        <taxon>Heterobranchia</taxon>
        <taxon>Euthyneura</taxon>
        <taxon>Panpulmonata</taxon>
        <taxon>Hygrophila</taxon>
        <taxon>Lymnaeoidea</taxon>
        <taxon>Planorbidae</taxon>
        <taxon>Biomphalaria</taxon>
    </lineage>
</organism>
<dbReference type="Gene3D" id="1.20.1070.10">
    <property type="entry name" value="Rhodopsin 7-helix transmembrane proteins"/>
    <property type="match status" value="1"/>
</dbReference>
<dbReference type="GO" id="GO:0016020">
    <property type="term" value="C:membrane"/>
    <property type="evidence" value="ECO:0007669"/>
    <property type="project" value="UniProtKB-SubCell"/>
</dbReference>
<dbReference type="Gene3D" id="1.10.510.10">
    <property type="entry name" value="Transferase(Phosphotransferase) domain 1"/>
    <property type="match status" value="2"/>
</dbReference>
<keyword evidence="2 7" id="KW-0812">Transmembrane</keyword>
<evidence type="ECO:0000256" key="2">
    <source>
        <dbReference type="ARBA" id="ARBA00022692"/>
    </source>
</evidence>
<dbReference type="InterPro" id="IPR011009">
    <property type="entry name" value="Kinase-like_dom_sf"/>
</dbReference>
<protein>
    <submittedName>
        <fullName evidence="10">Abelson tyrosine-protein kinase 2</fullName>
    </submittedName>
</protein>
<evidence type="ECO:0000259" key="9">
    <source>
        <dbReference type="PROSITE" id="PS50262"/>
    </source>
</evidence>
<name>A0AAD8C4J8_BIOPF</name>
<dbReference type="Pfam" id="PF07714">
    <property type="entry name" value="PK_Tyr_Ser-Thr"/>
    <property type="match status" value="2"/>
</dbReference>
<feature type="transmembrane region" description="Helical" evidence="7">
    <location>
        <begin position="76"/>
        <end position="101"/>
    </location>
</feature>
<evidence type="ECO:0000256" key="3">
    <source>
        <dbReference type="ARBA" id="ARBA00022741"/>
    </source>
</evidence>
<reference evidence="10" key="2">
    <citation type="submission" date="2023-04" db="EMBL/GenBank/DDBJ databases">
        <authorList>
            <person name="Bu L."/>
            <person name="Lu L."/>
            <person name="Laidemitt M.R."/>
            <person name="Zhang S.M."/>
            <person name="Mutuku M."/>
            <person name="Mkoji G."/>
            <person name="Steinauer M."/>
            <person name="Loker E.S."/>
        </authorList>
    </citation>
    <scope>NUCLEOTIDE SEQUENCE</scope>
    <source>
        <strain evidence="10">KasaAsao</strain>
        <tissue evidence="10">Whole Snail</tissue>
    </source>
</reference>
<dbReference type="GO" id="GO:0005524">
    <property type="term" value="F:ATP binding"/>
    <property type="evidence" value="ECO:0007669"/>
    <property type="project" value="UniProtKB-KW"/>
</dbReference>
<keyword evidence="10" id="KW-0808">Transferase</keyword>
<gene>
    <name evidence="10" type="ORF">Bpfe_004254</name>
</gene>
<dbReference type="InterPro" id="IPR017452">
    <property type="entry name" value="GPCR_Rhodpsn_7TM"/>
</dbReference>
<dbReference type="SUPFAM" id="SSF56112">
    <property type="entry name" value="Protein kinase-like (PK-like)"/>
    <property type="match status" value="2"/>
</dbReference>
<evidence type="ECO:0000256" key="4">
    <source>
        <dbReference type="ARBA" id="ARBA00022840"/>
    </source>
</evidence>
<dbReference type="PRINTS" id="PR00109">
    <property type="entry name" value="TYRKINASE"/>
</dbReference>
<dbReference type="Proteomes" id="UP001233172">
    <property type="component" value="Unassembled WGS sequence"/>
</dbReference>
<keyword evidence="6 7" id="KW-0472">Membrane</keyword>
<dbReference type="InterPro" id="IPR001245">
    <property type="entry name" value="Ser-Thr/Tyr_kinase_cat_dom"/>
</dbReference>
<feature type="transmembrane region" description="Helical" evidence="7">
    <location>
        <begin position="212"/>
        <end position="234"/>
    </location>
</feature>
<keyword evidence="11" id="KW-1185">Reference proteome</keyword>